<accession>A0A1G5S461</accession>
<name>A0A1G5S461_PSEXY</name>
<dbReference type="Proteomes" id="UP000199428">
    <property type="component" value="Unassembled WGS sequence"/>
</dbReference>
<protein>
    <recommendedName>
        <fullName evidence="3">Preprotein translocase subunit SecB</fullName>
    </recommendedName>
</protein>
<evidence type="ECO:0000313" key="2">
    <source>
        <dbReference type="Proteomes" id="UP000199428"/>
    </source>
</evidence>
<sequence>MNLNEITAGIELLGNNINKLVIKNSLVNFADAKEKKIDFCINKPRFEKDEDGLMGQIEIEFKIDLINSEEQKCHMEIALEGAFVPSGDIDEEQFEQLVMVNGAAALVSIARGKIEAISGNVLNSGKIVIPFINVLEYYKEASMK</sequence>
<proteinExistence type="predicted"/>
<reference evidence="1 2" key="1">
    <citation type="submission" date="2016-10" db="EMBL/GenBank/DDBJ databases">
        <authorList>
            <person name="de Groot N.N."/>
        </authorList>
    </citation>
    <scope>NUCLEOTIDE SEQUENCE [LARGE SCALE GENOMIC DNA]</scope>
    <source>
        <strain evidence="1 2">DSM 10317</strain>
    </source>
</reference>
<dbReference type="SUPFAM" id="SSF54611">
    <property type="entry name" value="SecB-like"/>
    <property type="match status" value="1"/>
</dbReference>
<organism evidence="1 2">
    <name type="scientific">Pseudobutyrivibrio xylanivorans</name>
    <dbReference type="NCBI Taxonomy" id="185007"/>
    <lineage>
        <taxon>Bacteria</taxon>
        <taxon>Bacillati</taxon>
        <taxon>Bacillota</taxon>
        <taxon>Clostridia</taxon>
        <taxon>Lachnospirales</taxon>
        <taxon>Lachnospiraceae</taxon>
        <taxon>Pseudobutyrivibrio</taxon>
    </lineage>
</organism>
<gene>
    <name evidence="1" type="ORF">SAMN02910350_02665</name>
</gene>
<evidence type="ECO:0008006" key="3">
    <source>
        <dbReference type="Google" id="ProtNLM"/>
    </source>
</evidence>
<dbReference type="Gene3D" id="3.10.420.10">
    <property type="entry name" value="SecB-like"/>
    <property type="match status" value="1"/>
</dbReference>
<evidence type="ECO:0000313" key="1">
    <source>
        <dbReference type="EMBL" id="SCZ81155.1"/>
    </source>
</evidence>
<dbReference type="InterPro" id="IPR035958">
    <property type="entry name" value="SecB-like_sf"/>
</dbReference>
<dbReference type="RefSeq" id="WP_090164017.1">
    <property type="nucleotide sequence ID" value="NZ_FMWK01000019.1"/>
</dbReference>
<dbReference type="EMBL" id="FMWK01000019">
    <property type="protein sequence ID" value="SCZ81155.1"/>
    <property type="molecule type" value="Genomic_DNA"/>
</dbReference>
<dbReference type="AlphaFoldDB" id="A0A1G5S461"/>